<feature type="region of interest" description="Disordered" evidence="1">
    <location>
        <begin position="92"/>
        <end position="113"/>
    </location>
</feature>
<protein>
    <submittedName>
        <fullName evidence="2">Type I-E CRISPR-associated protein Cse2/CasB</fullName>
    </submittedName>
</protein>
<dbReference type="EMBL" id="JBHTBH010000009">
    <property type="protein sequence ID" value="MFC7329880.1"/>
    <property type="molecule type" value="Genomic_DNA"/>
</dbReference>
<dbReference type="InterPro" id="IPR038287">
    <property type="entry name" value="Cse2_sf"/>
</dbReference>
<name>A0ABW2KL32_9ACTN</name>
<accession>A0ABW2KL32</accession>
<proteinExistence type="predicted"/>
<reference evidence="3" key="1">
    <citation type="journal article" date="2019" name="Int. J. Syst. Evol. Microbiol.">
        <title>The Global Catalogue of Microorganisms (GCM) 10K type strain sequencing project: providing services to taxonomists for standard genome sequencing and annotation.</title>
        <authorList>
            <consortium name="The Broad Institute Genomics Platform"/>
            <consortium name="The Broad Institute Genome Sequencing Center for Infectious Disease"/>
            <person name="Wu L."/>
            <person name="Ma J."/>
        </authorList>
    </citation>
    <scope>NUCLEOTIDE SEQUENCE [LARGE SCALE GENOMIC DNA]</scope>
    <source>
        <strain evidence="3">CGMCC 4.7382</strain>
    </source>
</reference>
<keyword evidence="3" id="KW-1185">Reference proteome</keyword>
<evidence type="ECO:0000313" key="3">
    <source>
        <dbReference type="Proteomes" id="UP001596540"/>
    </source>
</evidence>
<dbReference type="Pfam" id="PF09485">
    <property type="entry name" value="CRISPR_Cse2"/>
    <property type="match status" value="1"/>
</dbReference>
<dbReference type="Proteomes" id="UP001596540">
    <property type="component" value="Unassembled WGS sequence"/>
</dbReference>
<feature type="compositionally biased region" description="Basic and acidic residues" evidence="1">
    <location>
        <begin position="202"/>
        <end position="212"/>
    </location>
</feature>
<comment type="caution">
    <text evidence="2">The sequence shown here is derived from an EMBL/GenBank/DDBJ whole genome shotgun (WGS) entry which is preliminary data.</text>
</comment>
<dbReference type="NCBIfam" id="TIGR02548">
    <property type="entry name" value="casB_cse2"/>
    <property type="match status" value="1"/>
</dbReference>
<dbReference type="Gene3D" id="1.10.520.40">
    <property type="entry name" value="CRISPR-associated protein Cse2"/>
    <property type="match status" value="1"/>
</dbReference>
<sequence length="229" mass="25867">MNEKELVAAGDRMTARIRHVIEHDPGLRTALRRGIGRPPKDIANFHAHAVVAPFLPERPDHATERAFYTVAALIAAQQRGARDQDVARAALEKDDGAEGGSTGAANTAAGRSRRRNLGETLAWAVEKGRVNGDTARDRLHLLARYRVDRLHRELPKLVSYLRADLIPVDWGYLLRDLARWGSERDQVAKEWVQRYHRTRDDIQRERKRRDDDASGTAGDTTIETEDRLS</sequence>
<organism evidence="2 3">
    <name type="scientific">Marinactinospora rubrisoli</name>
    <dbReference type="NCBI Taxonomy" id="2715399"/>
    <lineage>
        <taxon>Bacteria</taxon>
        <taxon>Bacillati</taxon>
        <taxon>Actinomycetota</taxon>
        <taxon>Actinomycetes</taxon>
        <taxon>Streptosporangiales</taxon>
        <taxon>Nocardiopsidaceae</taxon>
        <taxon>Marinactinospora</taxon>
    </lineage>
</organism>
<evidence type="ECO:0000256" key="1">
    <source>
        <dbReference type="SAM" id="MobiDB-lite"/>
    </source>
</evidence>
<dbReference type="CDD" id="cd09731">
    <property type="entry name" value="Cse2_I-E"/>
    <property type="match status" value="1"/>
</dbReference>
<dbReference type="RefSeq" id="WP_379872527.1">
    <property type="nucleotide sequence ID" value="NZ_JBHTBH010000009.1"/>
</dbReference>
<dbReference type="InterPro" id="IPR013382">
    <property type="entry name" value="CRISPR-assoc_prot_Cse2"/>
</dbReference>
<feature type="region of interest" description="Disordered" evidence="1">
    <location>
        <begin position="202"/>
        <end position="229"/>
    </location>
</feature>
<gene>
    <name evidence="2" type="primary">casB</name>
    <name evidence="2" type="synonym">cse2</name>
    <name evidence="2" type="ORF">ACFQRF_19275</name>
</gene>
<evidence type="ECO:0000313" key="2">
    <source>
        <dbReference type="EMBL" id="MFC7329880.1"/>
    </source>
</evidence>